<dbReference type="InterPro" id="IPR038987">
    <property type="entry name" value="MoeA-like"/>
</dbReference>
<keyword evidence="4" id="KW-0460">Magnesium</keyword>
<evidence type="ECO:0000259" key="5">
    <source>
        <dbReference type="SMART" id="SM00852"/>
    </source>
</evidence>
<dbReference type="CDD" id="cd00887">
    <property type="entry name" value="MoeA"/>
    <property type="match status" value="1"/>
</dbReference>
<reference evidence="6 7" key="1">
    <citation type="submission" date="2024-06" db="EMBL/GenBank/DDBJ databases">
        <title>Genomic Encyclopedia of Type Strains, Phase IV (KMG-IV): sequencing the most valuable type-strain genomes for metagenomic binning, comparative biology and taxonomic classification.</title>
        <authorList>
            <person name="Goeker M."/>
        </authorList>
    </citation>
    <scope>NUCLEOTIDE SEQUENCE [LARGE SCALE GENOMIC DNA]</scope>
    <source>
        <strain evidence="6 7">DSM 17809</strain>
    </source>
</reference>
<evidence type="ECO:0000313" key="6">
    <source>
        <dbReference type="EMBL" id="MET3527988.1"/>
    </source>
</evidence>
<dbReference type="InterPro" id="IPR001453">
    <property type="entry name" value="MoaB/Mog_dom"/>
</dbReference>
<dbReference type="EC" id="2.10.1.1" evidence="4"/>
<keyword evidence="4" id="KW-0500">Molybdenum</keyword>
<dbReference type="InterPro" id="IPR036425">
    <property type="entry name" value="MoaB/Mog-like_dom_sf"/>
</dbReference>
<comment type="similarity">
    <text evidence="2 4">Belongs to the MoeA family.</text>
</comment>
<gene>
    <name evidence="6" type="ORF">ABID41_003106</name>
</gene>
<evidence type="ECO:0000256" key="3">
    <source>
        <dbReference type="ARBA" id="ARBA00047317"/>
    </source>
</evidence>
<protein>
    <recommendedName>
        <fullName evidence="4">Molybdopterin molybdenumtransferase</fullName>
        <ecNumber evidence="4">2.10.1.1</ecNumber>
    </recommendedName>
</protein>
<evidence type="ECO:0000256" key="2">
    <source>
        <dbReference type="ARBA" id="ARBA00010763"/>
    </source>
</evidence>
<dbReference type="RefSeq" id="WP_354297998.1">
    <property type="nucleotide sequence ID" value="NZ_JBEPLU010000002.1"/>
</dbReference>
<proteinExistence type="inferred from homology"/>
<sequence>MIAFDEALQAALDLGRPLGSESVTLDEAFDRVLAAPAKAQQGSPLTDVSAMDGYAVRDADLGAHEVTLRLAGESRAGQTAVDRLEPGSCLRIFTGAPVPEGADRVVIQEEVARQGDAVVFRGLDGGKTHIRKAGSDFQAGDILVDAGSVLDAPRLVALAAADLGEVEVYRRPRVRLIATGDEIREPGAGGRGVPDSVSFGVAALVRAWGGEVVGRERHGDDLPTLERAAAAALDDADVVVVTGGASVGERDLARAMFAPSGLSLLVDKVAMKPGKPVWIGRCGDRIVVGLPGNPTSAMVTARLLLAPLVAGMAGRDAQGANQWRTEPLAADLPCCGDRETFVRAARLEKGINPLVDQDAAAQAPLAHCDVLLRRLPGAAAKAAGEPVLALTF</sequence>
<organism evidence="6 7">
    <name type="scientific">Phenylobacterium koreense</name>
    <dbReference type="NCBI Taxonomy" id="266125"/>
    <lineage>
        <taxon>Bacteria</taxon>
        <taxon>Pseudomonadati</taxon>
        <taxon>Pseudomonadota</taxon>
        <taxon>Alphaproteobacteria</taxon>
        <taxon>Caulobacterales</taxon>
        <taxon>Caulobacteraceae</taxon>
        <taxon>Phenylobacterium</taxon>
    </lineage>
</organism>
<dbReference type="Pfam" id="PF03453">
    <property type="entry name" value="MoeA_N"/>
    <property type="match status" value="1"/>
</dbReference>
<dbReference type="InterPro" id="IPR036688">
    <property type="entry name" value="MoeA_C_domain_IV_sf"/>
</dbReference>
<dbReference type="GO" id="GO:0061599">
    <property type="term" value="F:molybdopterin molybdotransferase activity"/>
    <property type="evidence" value="ECO:0007669"/>
    <property type="project" value="UniProtKB-EC"/>
</dbReference>
<evidence type="ECO:0000256" key="1">
    <source>
        <dbReference type="ARBA" id="ARBA00002901"/>
    </source>
</evidence>
<comment type="pathway">
    <text evidence="4">Cofactor biosynthesis; molybdopterin biosynthesis.</text>
</comment>
<evidence type="ECO:0000256" key="4">
    <source>
        <dbReference type="RuleBase" id="RU365090"/>
    </source>
</evidence>
<comment type="function">
    <text evidence="1 4">Catalyzes the insertion of molybdate into adenylated molybdopterin with the concomitant release of AMP.</text>
</comment>
<dbReference type="Gene3D" id="3.40.980.10">
    <property type="entry name" value="MoaB/Mog-like domain"/>
    <property type="match status" value="1"/>
</dbReference>
<dbReference type="Pfam" id="PF00994">
    <property type="entry name" value="MoCF_biosynth"/>
    <property type="match status" value="1"/>
</dbReference>
<evidence type="ECO:0000313" key="7">
    <source>
        <dbReference type="Proteomes" id="UP001549110"/>
    </source>
</evidence>
<keyword evidence="4" id="KW-0501">Molybdenum cofactor biosynthesis</keyword>
<dbReference type="Proteomes" id="UP001549110">
    <property type="component" value="Unassembled WGS sequence"/>
</dbReference>
<comment type="catalytic activity">
    <reaction evidence="3">
        <text>adenylyl-molybdopterin + molybdate = Mo-molybdopterin + AMP + H(+)</text>
        <dbReference type="Rhea" id="RHEA:35047"/>
        <dbReference type="ChEBI" id="CHEBI:15378"/>
        <dbReference type="ChEBI" id="CHEBI:36264"/>
        <dbReference type="ChEBI" id="CHEBI:62727"/>
        <dbReference type="ChEBI" id="CHEBI:71302"/>
        <dbReference type="ChEBI" id="CHEBI:456215"/>
        <dbReference type="EC" id="2.10.1.1"/>
    </reaction>
</comment>
<dbReference type="InterPro" id="IPR036135">
    <property type="entry name" value="MoeA_linker/N_sf"/>
</dbReference>
<dbReference type="SUPFAM" id="SSF63882">
    <property type="entry name" value="MoeA N-terminal region -like"/>
    <property type="match status" value="1"/>
</dbReference>
<dbReference type="Gene3D" id="3.90.105.10">
    <property type="entry name" value="Molybdopterin biosynthesis moea protein, domain 2"/>
    <property type="match status" value="1"/>
</dbReference>
<comment type="caution">
    <text evidence="6">The sequence shown here is derived from an EMBL/GenBank/DDBJ whole genome shotgun (WGS) entry which is preliminary data.</text>
</comment>
<dbReference type="PANTHER" id="PTHR10192:SF5">
    <property type="entry name" value="GEPHYRIN"/>
    <property type="match status" value="1"/>
</dbReference>
<dbReference type="Gene3D" id="2.40.340.10">
    <property type="entry name" value="MoeA, C-terminal, domain IV"/>
    <property type="match status" value="1"/>
</dbReference>
<keyword evidence="4 6" id="KW-0808">Transferase</keyword>
<dbReference type="Gene3D" id="2.170.190.11">
    <property type="entry name" value="Molybdopterin biosynthesis moea protein, domain 3"/>
    <property type="match status" value="1"/>
</dbReference>
<dbReference type="PANTHER" id="PTHR10192">
    <property type="entry name" value="MOLYBDOPTERIN BIOSYNTHESIS PROTEIN"/>
    <property type="match status" value="1"/>
</dbReference>
<comment type="cofactor">
    <cofactor evidence="4">
        <name>Mg(2+)</name>
        <dbReference type="ChEBI" id="CHEBI:18420"/>
    </cofactor>
</comment>
<dbReference type="EMBL" id="JBEPLU010000002">
    <property type="protein sequence ID" value="MET3527988.1"/>
    <property type="molecule type" value="Genomic_DNA"/>
</dbReference>
<dbReference type="InterPro" id="IPR005110">
    <property type="entry name" value="MoeA_linker/N"/>
</dbReference>
<name>A0ABV2ELQ1_9CAUL</name>
<keyword evidence="7" id="KW-1185">Reference proteome</keyword>
<keyword evidence="4" id="KW-0479">Metal-binding</keyword>
<feature type="domain" description="MoaB/Mog" evidence="5">
    <location>
        <begin position="175"/>
        <end position="311"/>
    </location>
</feature>
<accession>A0ABV2ELQ1</accession>
<dbReference type="SUPFAM" id="SSF53218">
    <property type="entry name" value="Molybdenum cofactor biosynthesis proteins"/>
    <property type="match status" value="1"/>
</dbReference>
<dbReference type="SMART" id="SM00852">
    <property type="entry name" value="MoCF_biosynth"/>
    <property type="match status" value="1"/>
</dbReference>